<evidence type="ECO:0000313" key="2">
    <source>
        <dbReference type="EMBL" id="MCL7023698.1"/>
    </source>
</evidence>
<dbReference type="GO" id="GO:0003924">
    <property type="term" value="F:GTPase activity"/>
    <property type="evidence" value="ECO:0007669"/>
    <property type="project" value="TreeGrafter"/>
</dbReference>
<reference evidence="2" key="1">
    <citation type="submission" date="2022-03" db="EMBL/GenBank/DDBJ databases">
        <title>A functionally conserved STORR gene fusion in Papaver species that diverged 16.8 million years ago.</title>
        <authorList>
            <person name="Catania T."/>
        </authorList>
    </citation>
    <scope>NUCLEOTIDE SEQUENCE</scope>
    <source>
        <strain evidence="2">S-191538</strain>
    </source>
</reference>
<dbReference type="EMBL" id="JAJJMA010025467">
    <property type="protein sequence ID" value="MCL7023698.1"/>
    <property type="molecule type" value="Genomic_DNA"/>
</dbReference>
<dbReference type="GO" id="GO:0034511">
    <property type="term" value="F:U3 snoRNA binding"/>
    <property type="evidence" value="ECO:0007669"/>
    <property type="project" value="TreeGrafter"/>
</dbReference>
<accession>A0AA41S005</accession>
<dbReference type="GO" id="GO:0030686">
    <property type="term" value="C:90S preribosome"/>
    <property type="evidence" value="ECO:0007669"/>
    <property type="project" value="TreeGrafter"/>
</dbReference>
<dbReference type="GO" id="GO:0000479">
    <property type="term" value="P:endonucleolytic cleavage of tricistronic rRNA transcript (SSU-rRNA, 5.8S rRNA, LSU-rRNA)"/>
    <property type="evidence" value="ECO:0007669"/>
    <property type="project" value="TreeGrafter"/>
</dbReference>
<dbReference type="PANTHER" id="PTHR12858">
    <property type="entry name" value="RIBOSOME BIOGENESIS PROTEIN"/>
    <property type="match status" value="1"/>
</dbReference>
<dbReference type="InterPro" id="IPR007034">
    <property type="entry name" value="BMS1_TSR1_C"/>
</dbReference>
<dbReference type="Pfam" id="PF04950">
    <property type="entry name" value="RIBIOP_C"/>
    <property type="match status" value="1"/>
</dbReference>
<dbReference type="GO" id="GO:0000462">
    <property type="term" value="P:maturation of SSU-rRNA from tricistronic rRNA transcript (SSU-rRNA, 5.8S rRNA, LSU-rRNA)"/>
    <property type="evidence" value="ECO:0007669"/>
    <property type="project" value="TreeGrafter"/>
</dbReference>
<feature type="domain" description="Ribosome biogenesis protein BMS1/TSR1 C-terminal" evidence="1">
    <location>
        <begin position="1"/>
        <end position="77"/>
    </location>
</feature>
<evidence type="ECO:0000313" key="3">
    <source>
        <dbReference type="Proteomes" id="UP001177140"/>
    </source>
</evidence>
<sequence>VRLERHNWHRKLLKTKDPVIVSVGWRRYQTKPFYAMKGRHGSYRLLRHTPHVMPCIAMFWGPLAPPSTGLAVVQSLADDE</sequence>
<feature type="non-terminal residue" evidence="2">
    <location>
        <position position="1"/>
    </location>
</feature>
<dbReference type="InterPro" id="IPR039761">
    <property type="entry name" value="Bms1/Tsr1"/>
</dbReference>
<gene>
    <name evidence="2" type="ORF">MKW94_003329</name>
</gene>
<evidence type="ECO:0000259" key="1">
    <source>
        <dbReference type="Pfam" id="PF04950"/>
    </source>
</evidence>
<dbReference type="Proteomes" id="UP001177140">
    <property type="component" value="Unassembled WGS sequence"/>
</dbReference>
<dbReference type="PANTHER" id="PTHR12858:SF2">
    <property type="entry name" value="RIBOSOME BIOGENESIS PROTEIN BMS1 HOMOLOG"/>
    <property type="match status" value="1"/>
</dbReference>
<organism evidence="2 3">
    <name type="scientific">Papaver nudicaule</name>
    <name type="common">Iceland poppy</name>
    <dbReference type="NCBI Taxonomy" id="74823"/>
    <lineage>
        <taxon>Eukaryota</taxon>
        <taxon>Viridiplantae</taxon>
        <taxon>Streptophyta</taxon>
        <taxon>Embryophyta</taxon>
        <taxon>Tracheophyta</taxon>
        <taxon>Spermatophyta</taxon>
        <taxon>Magnoliopsida</taxon>
        <taxon>Ranunculales</taxon>
        <taxon>Papaveraceae</taxon>
        <taxon>Papaveroideae</taxon>
        <taxon>Papaver</taxon>
    </lineage>
</organism>
<name>A0AA41S005_PAPNU</name>
<comment type="caution">
    <text evidence="2">The sequence shown here is derived from an EMBL/GenBank/DDBJ whole genome shotgun (WGS) entry which is preliminary data.</text>
</comment>
<feature type="non-terminal residue" evidence="2">
    <location>
        <position position="80"/>
    </location>
</feature>
<proteinExistence type="predicted"/>
<dbReference type="GO" id="GO:0005525">
    <property type="term" value="F:GTP binding"/>
    <property type="evidence" value="ECO:0007669"/>
    <property type="project" value="TreeGrafter"/>
</dbReference>
<dbReference type="AlphaFoldDB" id="A0AA41S005"/>
<keyword evidence="3" id="KW-1185">Reference proteome</keyword>
<protein>
    <recommendedName>
        <fullName evidence="1">Ribosome biogenesis protein BMS1/TSR1 C-terminal domain-containing protein</fullName>
    </recommendedName>
</protein>